<keyword evidence="8 15" id="KW-0479">Metal-binding</keyword>
<feature type="binding site" evidence="15">
    <location>
        <position position="216"/>
    </location>
    <ligand>
        <name>a divalent metal cation</name>
        <dbReference type="ChEBI" id="CHEBI:60240"/>
    </ligand>
</feature>
<dbReference type="GO" id="GO:0016779">
    <property type="term" value="F:nucleotidyltransferase activity"/>
    <property type="evidence" value="ECO:0007669"/>
    <property type="project" value="UniProtKB-KW"/>
</dbReference>
<feature type="compositionally biased region" description="Polar residues" evidence="16">
    <location>
        <begin position="103"/>
        <end position="123"/>
    </location>
</feature>
<evidence type="ECO:0000256" key="6">
    <source>
        <dbReference type="ARBA" id="ARBA00022705"/>
    </source>
</evidence>
<accession>A0A8K1M4S3</accession>
<dbReference type="GO" id="GO:0000166">
    <property type="term" value="F:nucleotide binding"/>
    <property type="evidence" value="ECO:0007669"/>
    <property type="project" value="UniProtKB-KW"/>
</dbReference>
<dbReference type="GO" id="GO:0004519">
    <property type="term" value="F:endonuclease activity"/>
    <property type="evidence" value="ECO:0007669"/>
    <property type="project" value="UniProtKB-KW"/>
</dbReference>
<comment type="cofactor">
    <cofactor evidence="15">
        <name>Mg(2+)</name>
        <dbReference type="ChEBI" id="CHEBI:18420"/>
    </cofactor>
    <cofactor evidence="15">
        <name>Mn(2+)</name>
        <dbReference type="ChEBI" id="CHEBI:29035"/>
    </cofactor>
    <text evidence="15">Divalent metal cations, possibly Mg(2+) or Mn(2+).</text>
</comment>
<evidence type="ECO:0000256" key="3">
    <source>
        <dbReference type="ARBA" id="ARBA00022562"/>
    </source>
</evidence>
<dbReference type="Gene3D" id="3.40.50.300">
    <property type="entry name" value="P-loop containing nucleotide triphosphate hydrolases"/>
    <property type="match status" value="1"/>
</dbReference>
<dbReference type="SUPFAM" id="SSF55464">
    <property type="entry name" value="Origin of replication-binding domain, RBD-like"/>
    <property type="match status" value="1"/>
</dbReference>
<dbReference type="GO" id="GO:0046872">
    <property type="term" value="F:metal ion binding"/>
    <property type="evidence" value="ECO:0007669"/>
    <property type="project" value="UniProtKB-KW"/>
</dbReference>
<dbReference type="Pfam" id="PF00799">
    <property type="entry name" value="Gemini_AL1"/>
    <property type="match status" value="1"/>
</dbReference>
<feature type="binding site" evidence="15">
    <location>
        <position position="261"/>
    </location>
    <ligand>
        <name>a divalent metal cation</name>
        <dbReference type="ChEBI" id="CHEBI:60240"/>
    </ligand>
</feature>
<protein>
    <recommendedName>
        <fullName evidence="2">Replication-associated protein</fullName>
    </recommendedName>
</protein>
<feature type="domain" description="CRESS-DNA virus Rep endonuclease" evidence="17">
    <location>
        <begin position="168"/>
        <end position="270"/>
    </location>
</feature>
<keyword evidence="4" id="KW-0808">Transferase</keyword>
<evidence type="ECO:0000259" key="17">
    <source>
        <dbReference type="PROSITE" id="PS52020"/>
    </source>
</evidence>
<feature type="active site" description="For DNA cleavage activity" evidence="14">
    <location>
        <position position="257"/>
    </location>
</feature>
<evidence type="ECO:0000313" key="18">
    <source>
        <dbReference type="EMBL" id="UBJ25920.1"/>
    </source>
</evidence>
<keyword evidence="9" id="KW-0547">Nucleotide-binding</keyword>
<evidence type="ECO:0000256" key="7">
    <source>
        <dbReference type="ARBA" id="ARBA00022722"/>
    </source>
</evidence>
<dbReference type="EMBL" id="MZ556189">
    <property type="protein sequence ID" value="UBJ25920.1"/>
    <property type="molecule type" value="Genomic_DNA"/>
</dbReference>
<comment type="subcellular location">
    <subcellularLocation>
        <location evidence="1">Host nucleus</location>
    </subcellularLocation>
</comment>
<evidence type="ECO:0000256" key="16">
    <source>
        <dbReference type="SAM" id="MobiDB-lite"/>
    </source>
</evidence>
<dbReference type="PRINTS" id="PR00228">
    <property type="entry name" value="GEMCOATCLVL1"/>
</dbReference>
<feature type="binding site" evidence="15">
    <location>
        <position position="218"/>
    </location>
    <ligand>
        <name>a divalent metal cation</name>
        <dbReference type="ChEBI" id="CHEBI:60240"/>
    </ligand>
</feature>
<name>A0A8K1M4S3_9VIRU</name>
<evidence type="ECO:0000256" key="9">
    <source>
        <dbReference type="ARBA" id="ARBA00022741"/>
    </source>
</evidence>
<feature type="compositionally biased region" description="Polar residues" evidence="16">
    <location>
        <begin position="32"/>
        <end position="41"/>
    </location>
</feature>
<dbReference type="SUPFAM" id="SSF52540">
    <property type="entry name" value="P-loop containing nucleoside triphosphate hydrolases"/>
    <property type="match status" value="1"/>
</dbReference>
<evidence type="ECO:0000256" key="1">
    <source>
        <dbReference type="ARBA" id="ARBA00004147"/>
    </source>
</evidence>
<keyword evidence="7" id="KW-0540">Nuclease</keyword>
<dbReference type="GO" id="GO:0005198">
    <property type="term" value="F:structural molecule activity"/>
    <property type="evidence" value="ECO:0007669"/>
    <property type="project" value="InterPro"/>
</dbReference>
<evidence type="ECO:0000256" key="5">
    <source>
        <dbReference type="ARBA" id="ARBA00022695"/>
    </source>
</evidence>
<evidence type="ECO:0000256" key="2">
    <source>
        <dbReference type="ARBA" id="ARBA00014531"/>
    </source>
</evidence>
<evidence type="ECO:0000256" key="12">
    <source>
        <dbReference type="ARBA" id="ARBA00023124"/>
    </source>
</evidence>
<evidence type="ECO:0000256" key="4">
    <source>
        <dbReference type="ARBA" id="ARBA00022679"/>
    </source>
</evidence>
<sequence>MTLPRPTRLSSTPSRSPLSVTSSPMTSPSTSQLEDTTSLLSKRSLIERSPSFSENYSQVSPLAKRMMNTALHHRSDINLYERDRMLEDLMSTVSPPQSPPNGEENSVPTANESTQITPSSQITHAAPVPDTPTPSSQSRTNLTRASAQVPTPLTSNRDVALASKRVFRFQAKSLYATYPQCAAKKEDVLQKIVDKWSPNVLFAVVAEEKHQDGSPHLHVLVKFRSQISSSCATFADFLTGSHGNYQSARNITHVWKYVTKDGCYVVHGDVPIDVTTSEASGKVTMDEIADFMVSGGSLQEVFKRWPGKMLMYRNRIEQFQQLCESASDQERMPFGGILIPEDADNTYYSVANWLNSNLPKAGETIRREFKAPQLYLSGPPNSGKSSMIRDLMKYFRVYFAPMTEDFYDEYDDNLYDLVVFDEFRSSKPITWLNQFLDGSIMTIRKKGRQYLKKKNLPCIILSNYAIDECYESAVEKNPVALDSLKARLLQVQITLEIVPPDFSTVPKFLKLDFQEQDVETPVNTE</sequence>
<dbReference type="InterPro" id="IPR001301">
    <property type="entry name" value="Gemini_AL1_CLV"/>
</dbReference>
<evidence type="ECO:0000256" key="15">
    <source>
        <dbReference type="PIRSR" id="PIRSR601191-2"/>
    </source>
</evidence>
<keyword evidence="6" id="KW-0235">DNA replication</keyword>
<proteinExistence type="predicted"/>
<reference evidence="18" key="1">
    <citation type="submission" date="2021-07" db="EMBL/GenBank/DDBJ databases">
        <title>Communication and adaptive evolution of viruses within giant pandas and their associated organisms in a local ecological environment.</title>
        <authorList>
            <person name="Zhao M."/>
            <person name="Liu S."/>
            <person name="Zhang W."/>
        </authorList>
    </citation>
    <scope>NUCLEOTIDE SEQUENCE</scope>
    <source>
        <strain evidence="18">Rpf280cress03-12</strain>
    </source>
</reference>
<evidence type="ECO:0000256" key="8">
    <source>
        <dbReference type="ARBA" id="ARBA00022723"/>
    </source>
</evidence>
<evidence type="ECO:0000256" key="14">
    <source>
        <dbReference type="PIRSR" id="PIRSR601191-1"/>
    </source>
</evidence>
<dbReference type="InterPro" id="IPR049912">
    <property type="entry name" value="CRESS_DNA_REP"/>
</dbReference>
<keyword evidence="12" id="KW-0190">Covalent protein-DNA linkage</keyword>
<evidence type="ECO:0000256" key="10">
    <source>
        <dbReference type="ARBA" id="ARBA00022759"/>
    </source>
</evidence>
<feature type="compositionally biased region" description="Polar residues" evidence="16">
    <location>
        <begin position="133"/>
        <end position="151"/>
    </location>
</feature>
<keyword evidence="11" id="KW-0378">Hydrolase</keyword>
<dbReference type="PROSITE" id="PS52020">
    <property type="entry name" value="CRESS_DNA_REP"/>
    <property type="match status" value="1"/>
</dbReference>
<dbReference type="GO" id="GO:0006260">
    <property type="term" value="P:DNA replication"/>
    <property type="evidence" value="ECO:0007669"/>
    <property type="project" value="UniProtKB-KW"/>
</dbReference>
<dbReference type="PRINTS" id="PR00227">
    <property type="entry name" value="GEMCOATAL1"/>
</dbReference>
<organism evidence="18">
    <name type="scientific">Red panda feces-associated circular DNA virus 19</name>
    <dbReference type="NCBI Taxonomy" id="2863972"/>
    <lineage>
        <taxon>Viruses</taxon>
        <taxon>Monodnaviria</taxon>
        <taxon>Shotokuvirae</taxon>
        <taxon>Cressdnaviricota</taxon>
    </lineage>
</organism>
<evidence type="ECO:0000256" key="13">
    <source>
        <dbReference type="ARBA" id="ARBA00023125"/>
    </source>
</evidence>
<keyword evidence="3" id="KW-1048">Host nucleus</keyword>
<dbReference type="GO" id="GO:0042025">
    <property type="term" value="C:host cell nucleus"/>
    <property type="evidence" value="ECO:0007669"/>
    <property type="project" value="UniProtKB-SubCell"/>
</dbReference>
<keyword evidence="5" id="KW-0548">Nucleotidyltransferase</keyword>
<dbReference type="Gene3D" id="3.40.1310.20">
    <property type="match status" value="1"/>
</dbReference>
<feature type="compositionally biased region" description="Low complexity" evidence="16">
    <location>
        <begin position="1"/>
        <end position="31"/>
    </location>
</feature>
<feature type="binding site" evidence="15">
    <location>
        <position position="208"/>
    </location>
    <ligand>
        <name>a divalent metal cation</name>
        <dbReference type="ChEBI" id="CHEBI:60240"/>
    </ligand>
</feature>
<dbReference type="GO" id="GO:0016787">
    <property type="term" value="F:hydrolase activity"/>
    <property type="evidence" value="ECO:0007669"/>
    <property type="project" value="UniProtKB-KW"/>
</dbReference>
<keyword evidence="13" id="KW-0238">DNA-binding</keyword>
<dbReference type="GO" id="GO:0003677">
    <property type="term" value="F:DNA binding"/>
    <property type="evidence" value="ECO:0007669"/>
    <property type="project" value="UniProtKB-KW"/>
</dbReference>
<feature type="region of interest" description="Disordered" evidence="16">
    <location>
        <begin position="91"/>
        <end position="151"/>
    </location>
</feature>
<dbReference type="InterPro" id="IPR027417">
    <property type="entry name" value="P-loop_NTPase"/>
</dbReference>
<keyword evidence="10" id="KW-0255">Endonuclease</keyword>
<dbReference type="InterPro" id="IPR001191">
    <property type="entry name" value="Gemini_AL1_REP"/>
</dbReference>
<evidence type="ECO:0000256" key="11">
    <source>
        <dbReference type="ARBA" id="ARBA00022801"/>
    </source>
</evidence>
<feature type="region of interest" description="Disordered" evidence="16">
    <location>
        <begin position="1"/>
        <end position="46"/>
    </location>
</feature>